<accession>F4RSW9</accession>
<feature type="region of interest" description="Disordered" evidence="1">
    <location>
        <begin position="118"/>
        <end position="141"/>
    </location>
</feature>
<name>F4RSW9_MELLP</name>
<evidence type="ECO:0000256" key="1">
    <source>
        <dbReference type="SAM" id="MobiDB-lite"/>
    </source>
</evidence>
<gene>
    <name evidence="2" type="ORF">MELLADRAFT_64814</name>
</gene>
<evidence type="ECO:0000313" key="2">
    <source>
        <dbReference type="EMBL" id="EGG04401.1"/>
    </source>
</evidence>
<proteinExistence type="predicted"/>
<protein>
    <submittedName>
        <fullName evidence="2">Uncharacterized protein</fullName>
    </submittedName>
</protein>
<organism evidence="3">
    <name type="scientific">Melampsora larici-populina (strain 98AG31 / pathotype 3-4-7)</name>
    <name type="common">Poplar leaf rust fungus</name>
    <dbReference type="NCBI Taxonomy" id="747676"/>
    <lineage>
        <taxon>Eukaryota</taxon>
        <taxon>Fungi</taxon>
        <taxon>Dikarya</taxon>
        <taxon>Basidiomycota</taxon>
        <taxon>Pucciniomycotina</taxon>
        <taxon>Pucciniomycetes</taxon>
        <taxon>Pucciniales</taxon>
        <taxon>Melampsoraceae</taxon>
        <taxon>Melampsora</taxon>
    </lineage>
</organism>
<dbReference type="HOGENOM" id="CLU_107242_0_0_1"/>
<dbReference type="GeneID" id="18930318"/>
<dbReference type="VEuPathDB" id="FungiDB:MELLADRAFT_64814"/>
<dbReference type="AlphaFoldDB" id="F4RSW9"/>
<evidence type="ECO:0000313" key="3">
    <source>
        <dbReference type="Proteomes" id="UP000001072"/>
    </source>
</evidence>
<feature type="compositionally biased region" description="Polar residues" evidence="1">
    <location>
        <begin position="118"/>
        <end position="128"/>
    </location>
</feature>
<dbReference type="KEGG" id="mlr:MELLADRAFT_64814"/>
<dbReference type="Proteomes" id="UP000001072">
    <property type="component" value="Unassembled WGS sequence"/>
</dbReference>
<dbReference type="RefSeq" id="XP_007412192.1">
    <property type="nucleotide sequence ID" value="XM_007412130.1"/>
</dbReference>
<dbReference type="EMBL" id="GL883118">
    <property type="protein sequence ID" value="EGG04401.1"/>
    <property type="molecule type" value="Genomic_DNA"/>
</dbReference>
<dbReference type="InParanoid" id="F4RSW9"/>
<sequence>MQEDPPVDQSPPTVPQEQQRLLITLHEHNFKNWKTAQDTNPNNARQITIFLGLWKMSHDALTTILGKEEVQKGSLGWDPYVEERKLLAKTSNGFIGLNQNPHGSPDPNRPYRSLAQIETQEPTQSMSSAGPVRNDNHQHTKELYKKSPQAQADTDNMHSMLAFSKAYYRAVKGISKSKNKGQQKNHKDQA</sequence>
<reference evidence="3" key="1">
    <citation type="journal article" date="2011" name="Proc. Natl. Acad. Sci. U.S.A.">
        <title>Obligate biotrophy features unraveled by the genomic analysis of rust fungi.</title>
        <authorList>
            <person name="Duplessis S."/>
            <person name="Cuomo C.A."/>
            <person name="Lin Y.-C."/>
            <person name="Aerts A."/>
            <person name="Tisserant E."/>
            <person name="Veneault-Fourrey C."/>
            <person name="Joly D.L."/>
            <person name="Hacquard S."/>
            <person name="Amselem J."/>
            <person name="Cantarel B.L."/>
            <person name="Chiu R."/>
            <person name="Coutinho P.M."/>
            <person name="Feau N."/>
            <person name="Field M."/>
            <person name="Frey P."/>
            <person name="Gelhaye E."/>
            <person name="Goldberg J."/>
            <person name="Grabherr M.G."/>
            <person name="Kodira C.D."/>
            <person name="Kohler A."/>
            <person name="Kuees U."/>
            <person name="Lindquist E.A."/>
            <person name="Lucas S.M."/>
            <person name="Mago R."/>
            <person name="Mauceli E."/>
            <person name="Morin E."/>
            <person name="Murat C."/>
            <person name="Pangilinan J.L."/>
            <person name="Park R."/>
            <person name="Pearson M."/>
            <person name="Quesneville H."/>
            <person name="Rouhier N."/>
            <person name="Sakthikumar S."/>
            <person name="Salamov A.A."/>
            <person name="Schmutz J."/>
            <person name="Selles B."/>
            <person name="Shapiro H."/>
            <person name="Tanguay P."/>
            <person name="Tuskan G.A."/>
            <person name="Henrissat B."/>
            <person name="Van de Peer Y."/>
            <person name="Rouze P."/>
            <person name="Ellis J.G."/>
            <person name="Dodds P.N."/>
            <person name="Schein J.E."/>
            <person name="Zhong S."/>
            <person name="Hamelin R.C."/>
            <person name="Grigoriev I.V."/>
            <person name="Szabo L.J."/>
            <person name="Martin F."/>
        </authorList>
    </citation>
    <scope>NUCLEOTIDE SEQUENCE [LARGE SCALE GENOMIC DNA]</scope>
    <source>
        <strain evidence="3">98AG31 / pathotype 3-4-7</strain>
    </source>
</reference>
<keyword evidence="3" id="KW-1185">Reference proteome</keyword>